<dbReference type="GO" id="GO:0016757">
    <property type="term" value="F:glycosyltransferase activity"/>
    <property type="evidence" value="ECO:0007669"/>
    <property type="project" value="UniProtKB-KW"/>
</dbReference>
<keyword evidence="3" id="KW-0328">Glycosyltransferase</keyword>
<dbReference type="CDD" id="cd02522">
    <property type="entry name" value="GT_2_like_a"/>
    <property type="match status" value="1"/>
</dbReference>
<evidence type="ECO:0000256" key="1">
    <source>
        <dbReference type="ARBA" id="ARBA00004236"/>
    </source>
</evidence>
<dbReference type="Gene3D" id="3.90.550.10">
    <property type="entry name" value="Spore Coat Polysaccharide Biosynthesis Protein SpsA, Chain A"/>
    <property type="match status" value="1"/>
</dbReference>
<dbReference type="NCBIfam" id="TIGR04283">
    <property type="entry name" value="glyco_like_mftF"/>
    <property type="match status" value="1"/>
</dbReference>
<dbReference type="PANTHER" id="PTHR43646:SF2">
    <property type="entry name" value="GLYCOSYLTRANSFERASE 2-LIKE DOMAIN-CONTAINING PROTEIN"/>
    <property type="match status" value="1"/>
</dbReference>
<feature type="domain" description="Glycosyltransferase 2-like" evidence="6">
    <location>
        <begin position="5"/>
        <end position="155"/>
    </location>
</feature>
<dbReference type="AlphaFoldDB" id="A0A194AKB6"/>
<dbReference type="STRING" id="1592317.DPF_2491"/>
<protein>
    <submittedName>
        <fullName evidence="7">Glycosyl transferase</fullName>
    </submittedName>
</protein>
<comment type="caution">
    <text evidence="7">The sequence shown here is derived from an EMBL/GenBank/DDBJ whole genome shotgun (WGS) entry which is preliminary data.</text>
</comment>
<dbReference type="Proteomes" id="UP000095200">
    <property type="component" value="Unassembled WGS sequence"/>
</dbReference>
<proteinExistence type="predicted"/>
<keyword evidence="5" id="KW-0472">Membrane</keyword>
<comment type="subcellular location">
    <subcellularLocation>
        <location evidence="1">Cell membrane</location>
    </subcellularLocation>
</comment>
<keyword evidence="2" id="KW-1003">Cell membrane</keyword>
<evidence type="ECO:0000256" key="3">
    <source>
        <dbReference type="ARBA" id="ARBA00022676"/>
    </source>
</evidence>
<gene>
    <name evidence="7" type="ORF">DPF_2491</name>
</gene>
<dbReference type="InterPro" id="IPR026461">
    <property type="entry name" value="Trfase_2_rSAM/seldom_assoc"/>
</dbReference>
<organism evidence="7 8">
    <name type="scientific">Desulfoplanes formicivorans</name>
    <dbReference type="NCBI Taxonomy" id="1592317"/>
    <lineage>
        <taxon>Bacteria</taxon>
        <taxon>Pseudomonadati</taxon>
        <taxon>Thermodesulfobacteriota</taxon>
        <taxon>Desulfovibrionia</taxon>
        <taxon>Desulfovibrionales</taxon>
        <taxon>Desulfoplanaceae</taxon>
        <taxon>Desulfoplanes</taxon>
    </lineage>
</organism>
<dbReference type="InterPro" id="IPR029044">
    <property type="entry name" value="Nucleotide-diphossugar_trans"/>
</dbReference>
<evidence type="ECO:0000313" key="7">
    <source>
        <dbReference type="EMBL" id="GAU09758.1"/>
    </source>
</evidence>
<evidence type="ECO:0000256" key="4">
    <source>
        <dbReference type="ARBA" id="ARBA00022679"/>
    </source>
</evidence>
<dbReference type="EMBL" id="BDFE01000020">
    <property type="protein sequence ID" value="GAU09758.1"/>
    <property type="molecule type" value="Genomic_DNA"/>
</dbReference>
<evidence type="ECO:0000256" key="2">
    <source>
        <dbReference type="ARBA" id="ARBA00022475"/>
    </source>
</evidence>
<evidence type="ECO:0000313" key="8">
    <source>
        <dbReference type="Proteomes" id="UP000095200"/>
    </source>
</evidence>
<reference evidence="8" key="1">
    <citation type="submission" date="2016-06" db="EMBL/GenBank/DDBJ databases">
        <title>Draft genome sequence of Desulfoplanes formicivorans strain Pf12B.</title>
        <authorList>
            <person name="Watanabe M."/>
            <person name="Kojima H."/>
            <person name="Fukui M."/>
        </authorList>
    </citation>
    <scope>NUCLEOTIDE SEQUENCE [LARGE SCALE GENOMIC DNA]</scope>
    <source>
        <strain evidence="8">Pf12B</strain>
    </source>
</reference>
<dbReference type="InterPro" id="IPR001173">
    <property type="entry name" value="Glyco_trans_2-like"/>
</dbReference>
<keyword evidence="8" id="KW-1185">Reference proteome</keyword>
<accession>A0A194AKB6</accession>
<dbReference type="SUPFAM" id="SSF53448">
    <property type="entry name" value="Nucleotide-diphospho-sugar transferases"/>
    <property type="match status" value="1"/>
</dbReference>
<dbReference type="Pfam" id="PF00535">
    <property type="entry name" value="Glycos_transf_2"/>
    <property type="match status" value="1"/>
</dbReference>
<evidence type="ECO:0000256" key="5">
    <source>
        <dbReference type="ARBA" id="ARBA00023136"/>
    </source>
</evidence>
<dbReference type="RefSeq" id="WP_069860001.1">
    <property type="nucleotide sequence ID" value="NZ_BDFE01000020.1"/>
</dbReference>
<evidence type="ECO:0000259" key="6">
    <source>
        <dbReference type="Pfam" id="PF00535"/>
    </source>
</evidence>
<dbReference type="PANTHER" id="PTHR43646">
    <property type="entry name" value="GLYCOSYLTRANSFERASE"/>
    <property type="match status" value="1"/>
</dbReference>
<sequence length="229" mass="26178">MTIVSVIVPVYREGATINPIIDHLHAGLSPEDEILVVDGAMELDTLHQLRSPRPCRVASLPGRAVQMNRGAEQARGDILLFVHADTLLPDGWRDMIVQALSDPRVVAGAFELRIHHPALWFRIIERTANLRTRFTRVPYGDQALFFRTDYFRSLRGFPEISIMEDVAIMAGIRRRGDRIALVKHPVHTSARRWEKEGVVWGTLRNWGLRILYHLGVDPGILVRFYRRHA</sequence>
<keyword evidence="4 7" id="KW-0808">Transferase</keyword>
<dbReference type="GO" id="GO:0005886">
    <property type="term" value="C:plasma membrane"/>
    <property type="evidence" value="ECO:0007669"/>
    <property type="project" value="UniProtKB-SubCell"/>
</dbReference>
<dbReference type="OrthoDB" id="5291101at2"/>
<name>A0A194AKB6_9BACT</name>